<gene>
    <name evidence="8" type="ORF">QOZ93_000992</name>
</gene>
<keyword evidence="8" id="KW-0966">Cell projection</keyword>
<dbReference type="InterPro" id="IPR019776">
    <property type="entry name" value="Flagellar_basal_body_rod_CS"/>
</dbReference>
<evidence type="ECO:0000313" key="9">
    <source>
        <dbReference type="Proteomes" id="UP001224418"/>
    </source>
</evidence>
<comment type="function">
    <text evidence="5 6">Structural component of flagellum, the bacterial motility apparatus. Part of the rod structure of flagellar basal body.</text>
</comment>
<sequence>MSFVTSLFNSSSQSGKLYNQMKNTMDATATRGKTISNNVSNFNTKGYKRFDVVLKENLDNGDLDLKRTNKKHLSLVDFDEPYKVVQDNSSSMRNDGNNVDVDIEMTNLASNTILFNSLVTEINNEFAMKSNVIRGGK</sequence>
<comment type="caution">
    <text evidence="8">The sequence shown here is derived from an EMBL/GenBank/DDBJ whole genome shotgun (WGS) entry which is preliminary data.</text>
</comment>
<comment type="similarity">
    <text evidence="2 6">Belongs to the flagella basal body rod proteins family.</text>
</comment>
<organism evidence="8 9">
    <name type="scientific">Hathewaya limosa</name>
    <name type="common">Clostridium limosum</name>
    <dbReference type="NCBI Taxonomy" id="1536"/>
    <lineage>
        <taxon>Bacteria</taxon>
        <taxon>Bacillati</taxon>
        <taxon>Bacillota</taxon>
        <taxon>Clostridia</taxon>
        <taxon>Eubacteriales</taxon>
        <taxon>Clostridiaceae</taxon>
        <taxon>Hathewaya</taxon>
    </lineage>
</organism>
<dbReference type="InterPro" id="IPR006300">
    <property type="entry name" value="FlgB"/>
</dbReference>
<evidence type="ECO:0000256" key="2">
    <source>
        <dbReference type="ARBA" id="ARBA00009677"/>
    </source>
</evidence>
<dbReference type="NCBIfam" id="TIGR01396">
    <property type="entry name" value="FlgB"/>
    <property type="match status" value="1"/>
</dbReference>
<comment type="subunit">
    <text evidence="6">The basal body constitutes a major portion of the flagellar organelle and consists of a number of rings mounted on a central rod.</text>
</comment>
<proteinExistence type="inferred from homology"/>
<evidence type="ECO:0000313" key="8">
    <source>
        <dbReference type="EMBL" id="MDQ0479252.1"/>
    </source>
</evidence>
<dbReference type="InterPro" id="IPR001444">
    <property type="entry name" value="Flag_bb_rod_N"/>
</dbReference>
<evidence type="ECO:0000256" key="3">
    <source>
        <dbReference type="ARBA" id="ARBA00014376"/>
    </source>
</evidence>
<name>A0ABU0JQ84_HATLI</name>
<keyword evidence="8" id="KW-0282">Flagellum</keyword>
<dbReference type="EMBL" id="JAUSWN010000006">
    <property type="protein sequence ID" value="MDQ0479252.1"/>
    <property type="molecule type" value="Genomic_DNA"/>
</dbReference>
<keyword evidence="9" id="KW-1185">Reference proteome</keyword>
<dbReference type="RefSeq" id="WP_307355344.1">
    <property type="nucleotide sequence ID" value="NZ_BAAACJ010000012.1"/>
</dbReference>
<keyword evidence="4 6" id="KW-0975">Bacterial flagellum</keyword>
<comment type="subcellular location">
    <subcellularLocation>
        <location evidence="1 6">Bacterial flagellum basal body</location>
    </subcellularLocation>
</comment>
<dbReference type="Pfam" id="PF00460">
    <property type="entry name" value="Flg_bb_rod"/>
    <property type="match status" value="1"/>
</dbReference>
<protein>
    <recommendedName>
        <fullName evidence="3 6">Flagellar basal body rod protein FlgB</fullName>
    </recommendedName>
</protein>
<feature type="domain" description="Flagellar basal body rod protein N-terminal" evidence="7">
    <location>
        <begin position="23"/>
        <end position="48"/>
    </location>
</feature>
<dbReference type="PROSITE" id="PS00588">
    <property type="entry name" value="FLAGELLA_BB_ROD"/>
    <property type="match status" value="1"/>
</dbReference>
<dbReference type="PIRSF" id="PIRSF002889">
    <property type="entry name" value="Rod_FlgB"/>
    <property type="match status" value="1"/>
</dbReference>
<accession>A0ABU0JQ84</accession>
<evidence type="ECO:0000256" key="1">
    <source>
        <dbReference type="ARBA" id="ARBA00004117"/>
    </source>
</evidence>
<evidence type="ECO:0000256" key="6">
    <source>
        <dbReference type="PIRNR" id="PIRNR002889"/>
    </source>
</evidence>
<dbReference type="Proteomes" id="UP001224418">
    <property type="component" value="Unassembled WGS sequence"/>
</dbReference>
<evidence type="ECO:0000256" key="5">
    <source>
        <dbReference type="ARBA" id="ARBA00024934"/>
    </source>
</evidence>
<keyword evidence="8" id="KW-0969">Cilium</keyword>
<evidence type="ECO:0000256" key="4">
    <source>
        <dbReference type="ARBA" id="ARBA00023143"/>
    </source>
</evidence>
<reference evidence="8 9" key="1">
    <citation type="submission" date="2023-07" db="EMBL/GenBank/DDBJ databases">
        <title>Genomic Encyclopedia of Type Strains, Phase IV (KMG-IV): sequencing the most valuable type-strain genomes for metagenomic binning, comparative biology and taxonomic classification.</title>
        <authorList>
            <person name="Goeker M."/>
        </authorList>
    </citation>
    <scope>NUCLEOTIDE SEQUENCE [LARGE SCALE GENOMIC DNA]</scope>
    <source>
        <strain evidence="8 9">DSM 1400</strain>
    </source>
</reference>
<evidence type="ECO:0000259" key="7">
    <source>
        <dbReference type="Pfam" id="PF00460"/>
    </source>
</evidence>